<dbReference type="FunFam" id="3.30.70.270:FF:000001">
    <property type="entry name" value="Diguanylate cyclase domain protein"/>
    <property type="match status" value="1"/>
</dbReference>
<dbReference type="Pfam" id="PF00990">
    <property type="entry name" value="GGDEF"/>
    <property type="match status" value="1"/>
</dbReference>
<accession>A0A6G4WBW1</accession>
<evidence type="ECO:0000313" key="6">
    <source>
        <dbReference type="Proteomes" id="UP001642900"/>
    </source>
</evidence>
<keyword evidence="3" id="KW-0812">Transmembrane</keyword>
<dbReference type="InterPro" id="IPR050469">
    <property type="entry name" value="Diguanylate_Cyclase"/>
</dbReference>
<evidence type="ECO:0000256" key="3">
    <source>
        <dbReference type="SAM" id="Phobius"/>
    </source>
</evidence>
<dbReference type="RefSeq" id="WP_165027472.1">
    <property type="nucleotide sequence ID" value="NZ_JAAKZF010000010.1"/>
</dbReference>
<dbReference type="PROSITE" id="PS50887">
    <property type="entry name" value="GGDEF"/>
    <property type="match status" value="1"/>
</dbReference>
<reference evidence="5 6" key="1">
    <citation type="submission" date="2020-02" db="EMBL/GenBank/DDBJ databases">
        <title>Genome sequence of strain CCNWXJ40-4.</title>
        <authorList>
            <person name="Gao J."/>
            <person name="Sun J."/>
        </authorList>
    </citation>
    <scope>NUCLEOTIDE SEQUENCE [LARGE SCALE GENOMIC DNA]</scope>
    <source>
        <strain evidence="5 6">CCNWXJ 40-4</strain>
    </source>
</reference>
<dbReference type="CDD" id="cd01949">
    <property type="entry name" value="GGDEF"/>
    <property type="match status" value="1"/>
</dbReference>
<evidence type="ECO:0000259" key="4">
    <source>
        <dbReference type="PROSITE" id="PS50887"/>
    </source>
</evidence>
<dbReference type="InterPro" id="IPR029787">
    <property type="entry name" value="Nucleotide_cyclase"/>
</dbReference>
<sequence length="261" mass="28435">MATDLRKISVRSWIKLARWTVLGTLGCMAVSLAFNYVAFRNFAPDALRQGMISAAIIPVTLAGPLFFYLTLKLRELKIVNYKLNVLASTDSLTSCLNRGAFSSQVDERLLRAGGRKPEGAGALLVIDADHFKSINDRFGHGQGDEALRIISRAIRTSVRSGDLVGRLGGEEFGVFLPGANEVNAADVAERIRRAIAEAAFLPNGARCPLSVSVGGAVYEARIDFSDLFRIADQRLYEAKEAGRNRVQLSGAAEAERRQVLH</sequence>
<dbReference type="EMBL" id="JAAKZF010000010">
    <property type="protein sequence ID" value="NGO51693.1"/>
    <property type="molecule type" value="Genomic_DNA"/>
</dbReference>
<dbReference type="InterPro" id="IPR000160">
    <property type="entry name" value="GGDEF_dom"/>
</dbReference>
<evidence type="ECO:0000313" key="5">
    <source>
        <dbReference type="EMBL" id="NGO51693.1"/>
    </source>
</evidence>
<proteinExistence type="predicted"/>
<dbReference type="InterPro" id="IPR043128">
    <property type="entry name" value="Rev_trsase/Diguanyl_cyclase"/>
</dbReference>
<comment type="caution">
    <text evidence="5">The sequence shown here is derived from an EMBL/GenBank/DDBJ whole genome shotgun (WGS) entry which is preliminary data.</text>
</comment>
<dbReference type="Gene3D" id="3.30.70.270">
    <property type="match status" value="1"/>
</dbReference>
<dbReference type="NCBIfam" id="TIGR00254">
    <property type="entry name" value="GGDEF"/>
    <property type="match status" value="1"/>
</dbReference>
<dbReference type="EC" id="2.7.7.65" evidence="1"/>
<comment type="catalytic activity">
    <reaction evidence="2">
        <text>2 GTP = 3',3'-c-di-GMP + 2 diphosphate</text>
        <dbReference type="Rhea" id="RHEA:24898"/>
        <dbReference type="ChEBI" id="CHEBI:33019"/>
        <dbReference type="ChEBI" id="CHEBI:37565"/>
        <dbReference type="ChEBI" id="CHEBI:58805"/>
        <dbReference type="EC" id="2.7.7.65"/>
    </reaction>
</comment>
<keyword evidence="3" id="KW-0472">Membrane</keyword>
<dbReference type="GO" id="GO:0052621">
    <property type="term" value="F:diguanylate cyclase activity"/>
    <property type="evidence" value="ECO:0007669"/>
    <property type="project" value="UniProtKB-EC"/>
</dbReference>
<feature type="transmembrane region" description="Helical" evidence="3">
    <location>
        <begin position="16"/>
        <end position="39"/>
    </location>
</feature>
<dbReference type="PANTHER" id="PTHR45138">
    <property type="entry name" value="REGULATORY COMPONENTS OF SENSORY TRANSDUCTION SYSTEM"/>
    <property type="match status" value="1"/>
</dbReference>
<protein>
    <recommendedName>
        <fullName evidence="1">diguanylate cyclase</fullName>
        <ecNumber evidence="1">2.7.7.65</ecNumber>
    </recommendedName>
</protein>
<dbReference type="SUPFAM" id="SSF55073">
    <property type="entry name" value="Nucleotide cyclase"/>
    <property type="match status" value="1"/>
</dbReference>
<dbReference type="SMART" id="SM00267">
    <property type="entry name" value="GGDEF"/>
    <property type="match status" value="1"/>
</dbReference>
<dbReference type="PANTHER" id="PTHR45138:SF9">
    <property type="entry name" value="DIGUANYLATE CYCLASE DGCM-RELATED"/>
    <property type="match status" value="1"/>
</dbReference>
<gene>
    <name evidence="5" type="ORF">G6N73_10965</name>
</gene>
<keyword evidence="3" id="KW-1133">Transmembrane helix</keyword>
<evidence type="ECO:0000256" key="1">
    <source>
        <dbReference type="ARBA" id="ARBA00012528"/>
    </source>
</evidence>
<keyword evidence="6" id="KW-1185">Reference proteome</keyword>
<feature type="transmembrane region" description="Helical" evidence="3">
    <location>
        <begin position="51"/>
        <end position="71"/>
    </location>
</feature>
<name>A0A6G4WBW1_9HYPH</name>
<evidence type="ECO:0000256" key="2">
    <source>
        <dbReference type="ARBA" id="ARBA00034247"/>
    </source>
</evidence>
<organism evidence="5 6">
    <name type="scientific">Allomesorhizobium camelthorni</name>
    <dbReference type="NCBI Taxonomy" id="475069"/>
    <lineage>
        <taxon>Bacteria</taxon>
        <taxon>Pseudomonadati</taxon>
        <taxon>Pseudomonadota</taxon>
        <taxon>Alphaproteobacteria</taxon>
        <taxon>Hyphomicrobiales</taxon>
        <taxon>Phyllobacteriaceae</taxon>
        <taxon>Allomesorhizobium</taxon>
    </lineage>
</organism>
<dbReference type="Proteomes" id="UP001642900">
    <property type="component" value="Unassembled WGS sequence"/>
</dbReference>
<feature type="domain" description="GGDEF" evidence="4">
    <location>
        <begin position="119"/>
        <end position="251"/>
    </location>
</feature>
<dbReference type="AlphaFoldDB" id="A0A6G4WBW1"/>